<reference evidence="2 3" key="1">
    <citation type="journal article" date="2016" name="Genome Announc.">
        <title>Draft Whole-Genome Sequence of Trichoderma gamsii T6085, a Promising Biocontrol Agent of Fusarium Head Blight on Wheat.</title>
        <authorList>
            <person name="Baroncelli R."/>
            <person name="Zapparata A."/>
            <person name="Piaggeschi G."/>
            <person name="Sarrocco S."/>
            <person name="Vannacci G."/>
        </authorList>
    </citation>
    <scope>NUCLEOTIDE SEQUENCE [LARGE SCALE GENOMIC DNA]</scope>
    <source>
        <strain evidence="2 3">T6085</strain>
    </source>
</reference>
<name>A0A2P4ZT02_9HYPO</name>
<feature type="compositionally biased region" description="Polar residues" evidence="1">
    <location>
        <begin position="265"/>
        <end position="276"/>
    </location>
</feature>
<feature type="region of interest" description="Disordered" evidence="1">
    <location>
        <begin position="326"/>
        <end position="352"/>
    </location>
</feature>
<feature type="region of interest" description="Disordered" evidence="1">
    <location>
        <begin position="600"/>
        <end position="655"/>
    </location>
</feature>
<feature type="region of interest" description="Disordered" evidence="1">
    <location>
        <begin position="17"/>
        <end position="36"/>
    </location>
</feature>
<evidence type="ECO:0000313" key="2">
    <source>
        <dbReference type="EMBL" id="PON27373.1"/>
    </source>
</evidence>
<dbReference type="GeneID" id="29984014"/>
<feature type="region of interest" description="Disordered" evidence="1">
    <location>
        <begin position="445"/>
        <end position="582"/>
    </location>
</feature>
<feature type="compositionally biased region" description="Low complexity" evidence="1">
    <location>
        <begin position="142"/>
        <end position="156"/>
    </location>
</feature>
<sequence>MTLQSIVTNRYDGRQDARGMAVPYPQPASPTLTNPDMILPDYDEPNTYHTQAMTGPSLWNSGHHIEDGFQFTQDFYANPNPLTTPIIYGNGTMLSDIGEVTEVESVVGPIPSRKASQGSNHSSGDEGPFRASLAAGKRFIQQRHQQQHQQQHQRQQQSDRERRMSTDSTSTIGPNDGGAFIDFDDSASVGEDSIFQGDDEESMASEYVEGTAASHHLRAYDPTPVRRLSDDGNALSKRAEMILANAKARLTHMEDNLTRARTFSYSSVSDGSTPSPTMGRAASALRRPDVTSAATNLAKAVNENGAISGSYGTSKVPGYTQRSASALGSAGGYRRPLPQSRSMDGLGTSASAQGAHGHFSYYQSDATLDALTGNGGQRNGSRTTTSASPTPGAFSELGLTRSASASQMRDLQDQLKGLKGKISTLKEQARADSMKRRSLQSLRMPSPFTNATWDPNSADARGFYSSGEDTPTTAEHVDGNLSNSDNDHARKQPEYIAEPIEEVEEEEEEQERFQEQHKEHIEEQIEKQYEEQHQEEYQEPYQELYQEQEEQEEDSGEGEGGEQGVRVVSEYPQTPEPDELFSEVETPKIRAMASTLKLDQQQAISGHRSASPAESVATEYTEVESSPEAAHDGYASEGEESLYHESFQQPISHEDREDAFDYEHFFLHSAMSTMAAQRLRSESVSSAESAESAQSTDSVETTRPAMPHRRSSSADTTASVDTFATAAEGLDSRSATAQGGFRVYTAADLFEDARRRHAHSFRHSSVSSSDETASTLGTHQRSSTMTTPRPTSNSSVNSMHRPSHSSFESIGTNRSFPLISKAKLNGGILTPGGSPDQGLKNKIRDSLLTETSSIYSQTSSNDRGAQSPALQVLSKDVQVTVEKLVASIGKCVLALGEPDGANPGGHELYKRRIEMALRVLNGEADIP</sequence>
<feature type="compositionally biased region" description="Acidic residues" evidence="1">
    <location>
        <begin position="546"/>
        <end position="560"/>
    </location>
</feature>
<feature type="compositionally biased region" description="Basic and acidic residues" evidence="1">
    <location>
        <begin position="511"/>
        <end position="536"/>
    </location>
</feature>
<feature type="compositionally biased region" description="Acidic residues" evidence="1">
    <location>
        <begin position="499"/>
        <end position="510"/>
    </location>
</feature>
<feature type="region of interest" description="Disordered" evidence="1">
    <location>
        <begin position="370"/>
        <end position="395"/>
    </location>
</feature>
<protein>
    <submittedName>
        <fullName evidence="2">Uncharacterized protein</fullName>
    </submittedName>
</protein>
<accession>A0A2P4ZT02</accession>
<dbReference type="RefSeq" id="XP_018662982.2">
    <property type="nucleotide sequence ID" value="XM_018803931.2"/>
</dbReference>
<feature type="compositionally biased region" description="Low complexity" evidence="1">
    <location>
        <begin position="781"/>
        <end position="795"/>
    </location>
</feature>
<dbReference type="Proteomes" id="UP000054821">
    <property type="component" value="Unassembled WGS sequence"/>
</dbReference>
<feature type="compositionally biased region" description="Polar residues" evidence="1">
    <location>
        <begin position="770"/>
        <end position="780"/>
    </location>
</feature>
<feature type="region of interest" description="Disordered" evidence="1">
    <location>
        <begin position="760"/>
        <end position="812"/>
    </location>
</feature>
<feature type="compositionally biased region" description="Polar residues" evidence="1">
    <location>
        <begin position="445"/>
        <end position="455"/>
    </location>
</feature>
<feature type="region of interest" description="Disordered" evidence="1">
    <location>
        <begin position="110"/>
        <end position="191"/>
    </location>
</feature>
<dbReference type="STRING" id="398673.A0A2P4ZT02"/>
<comment type="caution">
    <text evidence="2">The sequence shown here is derived from an EMBL/GenBank/DDBJ whole genome shotgun (WGS) entry which is preliminary data.</text>
</comment>
<feature type="compositionally biased region" description="Low complexity" evidence="1">
    <location>
        <begin position="682"/>
        <end position="695"/>
    </location>
</feature>
<proteinExistence type="predicted"/>
<gene>
    <name evidence="2" type="ORF">TGAM01_v203754</name>
</gene>
<evidence type="ECO:0000256" key="1">
    <source>
        <dbReference type="SAM" id="MobiDB-lite"/>
    </source>
</evidence>
<feature type="region of interest" description="Disordered" evidence="1">
    <location>
        <begin position="679"/>
        <end position="719"/>
    </location>
</feature>
<keyword evidence="3" id="KW-1185">Reference proteome</keyword>
<dbReference type="AlphaFoldDB" id="A0A2P4ZT02"/>
<dbReference type="EMBL" id="JPDN02000010">
    <property type="protein sequence ID" value="PON27373.1"/>
    <property type="molecule type" value="Genomic_DNA"/>
</dbReference>
<feature type="region of interest" description="Disordered" evidence="1">
    <location>
        <begin position="265"/>
        <end position="284"/>
    </location>
</feature>
<feature type="compositionally biased region" description="Polar residues" evidence="1">
    <location>
        <begin position="796"/>
        <end position="812"/>
    </location>
</feature>
<evidence type="ECO:0000313" key="3">
    <source>
        <dbReference type="Proteomes" id="UP000054821"/>
    </source>
</evidence>
<feature type="compositionally biased region" description="Polar residues" evidence="1">
    <location>
        <begin position="379"/>
        <end position="389"/>
    </location>
</feature>
<organism evidence="2 3">
    <name type="scientific">Trichoderma gamsii</name>
    <dbReference type="NCBI Taxonomy" id="398673"/>
    <lineage>
        <taxon>Eukaryota</taxon>
        <taxon>Fungi</taxon>
        <taxon>Dikarya</taxon>
        <taxon>Ascomycota</taxon>
        <taxon>Pezizomycotina</taxon>
        <taxon>Sordariomycetes</taxon>
        <taxon>Hypocreomycetidae</taxon>
        <taxon>Hypocreales</taxon>
        <taxon>Hypocreaceae</taxon>
        <taxon>Trichoderma</taxon>
    </lineage>
</organism>